<protein>
    <recommendedName>
        <fullName evidence="3">PIN domain-containing protein</fullName>
    </recommendedName>
</protein>
<reference evidence="1 2" key="1">
    <citation type="submission" date="2020-02" db="EMBL/GenBank/DDBJ databases">
        <authorList>
            <person name="Criscuolo A."/>
        </authorList>
    </citation>
    <scope>NUCLEOTIDE SEQUENCE [LARGE SCALE GENOMIC DNA]</scope>
    <source>
        <strain evidence="1">CECT7796</strain>
    </source>
</reference>
<gene>
    <name evidence="1" type="ORF">FLACOL7796_04711</name>
</gene>
<evidence type="ECO:0000313" key="1">
    <source>
        <dbReference type="EMBL" id="CAA9203369.1"/>
    </source>
</evidence>
<organism evidence="1 2">
    <name type="scientific">Flavobacterium collinsii</name>
    <dbReference type="NCBI Taxonomy" id="1114861"/>
    <lineage>
        <taxon>Bacteria</taxon>
        <taxon>Pseudomonadati</taxon>
        <taxon>Bacteroidota</taxon>
        <taxon>Flavobacteriia</taxon>
        <taxon>Flavobacteriales</taxon>
        <taxon>Flavobacteriaceae</taxon>
        <taxon>Flavobacterium</taxon>
    </lineage>
</organism>
<name>A0ABM8KQ77_9FLAO</name>
<evidence type="ECO:0008006" key="3">
    <source>
        <dbReference type="Google" id="ProtNLM"/>
    </source>
</evidence>
<accession>A0ABM8KQ77</accession>
<dbReference type="EMBL" id="CADCST010000189">
    <property type="protein sequence ID" value="CAA9203369.1"/>
    <property type="molecule type" value="Genomic_DNA"/>
</dbReference>
<keyword evidence="2" id="KW-1185">Reference proteome</keyword>
<comment type="caution">
    <text evidence="1">The sequence shown here is derived from an EMBL/GenBank/DDBJ whole genome shotgun (WGS) entry which is preliminary data.</text>
</comment>
<sequence length="61" mass="7153">MNALENFFNKSIYEKNDVSLVDEIIKEIIDTRTYKIDYLISFDEGLNNYALSKGIQIYTPK</sequence>
<dbReference type="Proteomes" id="UP000474567">
    <property type="component" value="Unassembled WGS sequence"/>
</dbReference>
<proteinExistence type="predicted"/>
<evidence type="ECO:0000313" key="2">
    <source>
        <dbReference type="Proteomes" id="UP000474567"/>
    </source>
</evidence>